<evidence type="ECO:0000259" key="9">
    <source>
        <dbReference type="Pfam" id="PF02540"/>
    </source>
</evidence>
<dbReference type="Gene3D" id="3.40.50.620">
    <property type="entry name" value="HUPs"/>
    <property type="match status" value="1"/>
</dbReference>
<dbReference type="GO" id="GO:0005737">
    <property type="term" value="C:cytoplasm"/>
    <property type="evidence" value="ECO:0007669"/>
    <property type="project" value="InterPro"/>
</dbReference>
<dbReference type="GO" id="GO:0009435">
    <property type="term" value="P:NAD+ biosynthetic process"/>
    <property type="evidence" value="ECO:0007669"/>
    <property type="project" value="UniProtKB-UniPathway"/>
</dbReference>
<feature type="compositionally biased region" description="Polar residues" evidence="8">
    <location>
        <begin position="15"/>
        <end position="25"/>
    </location>
</feature>
<organism evidence="10 11">
    <name type="scientific">Helicobacter macacae MIT 99-5501</name>
    <dbReference type="NCBI Taxonomy" id="1357400"/>
    <lineage>
        <taxon>Bacteria</taxon>
        <taxon>Pseudomonadati</taxon>
        <taxon>Campylobacterota</taxon>
        <taxon>Epsilonproteobacteria</taxon>
        <taxon>Campylobacterales</taxon>
        <taxon>Helicobacteraceae</taxon>
        <taxon>Helicobacter</taxon>
    </lineage>
</organism>
<dbReference type="GO" id="GO:0004359">
    <property type="term" value="F:glutaminase activity"/>
    <property type="evidence" value="ECO:0007669"/>
    <property type="project" value="InterPro"/>
</dbReference>
<dbReference type="RefSeq" id="WP_023927404.1">
    <property type="nucleotide sequence ID" value="NZ_KI669454.1"/>
</dbReference>
<evidence type="ECO:0000256" key="8">
    <source>
        <dbReference type="SAM" id="MobiDB-lite"/>
    </source>
</evidence>
<evidence type="ECO:0000256" key="7">
    <source>
        <dbReference type="RuleBase" id="RU003812"/>
    </source>
</evidence>
<evidence type="ECO:0000313" key="11">
    <source>
        <dbReference type="Proteomes" id="UP000018731"/>
    </source>
</evidence>
<feature type="compositionally biased region" description="Basic residues" evidence="8">
    <location>
        <begin position="1"/>
        <end position="14"/>
    </location>
</feature>
<evidence type="ECO:0000256" key="3">
    <source>
        <dbReference type="ARBA" id="ARBA00022741"/>
    </source>
</evidence>
<sequence>MRKPPLAKPPRKNTKSTIPKNSTKSASHENGKITIKPNKNPRTKSVLKSKKYYENFIKKSVRFLQKEAKKRGAENFVVGLSGGIDSAVVACLCKMATKKQMRKKQIINNPKSTKPQDDKTPKAVFTLALPSLSSSEKSLEHAKELATTLDLHLEILPLEDYQNAFLQSRTNSATKSDTQKKPLPLEIGNFCARIRMALLYDYSAQKKAIVIGTSNKSELMLGYGTIFGDLACAINPIGSLYKTEIFALAKILKIPDSIISKPPSAELYAGQSDEAELGFSYDKIDIVLEAICEKYGDFREVKNFQKIDIKTLCDKNPKGIAKMVKKRVTQNLFKRTLPKIFVP</sequence>
<accession>V8C949</accession>
<reference evidence="10 11" key="1">
    <citation type="journal article" date="2014" name="Genome Announc.">
        <title>Draft genome sequences of six enterohepatic helicobacter species isolated from humans and one from rhesus macaques.</title>
        <authorList>
            <person name="Shen Z."/>
            <person name="Sheh A."/>
            <person name="Young S.K."/>
            <person name="Abouelliel A."/>
            <person name="Ward D.V."/>
            <person name="Earl A.M."/>
            <person name="Fox J.G."/>
        </authorList>
    </citation>
    <scope>NUCLEOTIDE SEQUENCE [LARGE SCALE GENOMIC DNA]</scope>
    <source>
        <strain evidence="10 11">MIT 99-5501</strain>
    </source>
</reference>
<keyword evidence="11" id="KW-1185">Reference proteome</keyword>
<feature type="domain" description="NAD/GMP synthase" evidence="9">
    <location>
        <begin position="57"/>
        <end position="338"/>
    </location>
</feature>
<protein>
    <recommendedName>
        <fullName evidence="7">NH(3)-dependent NAD(+) synthetase</fullName>
        <ecNumber evidence="7">6.3.1.5</ecNumber>
    </recommendedName>
</protein>
<dbReference type="EC" id="6.3.1.5" evidence="7"/>
<dbReference type="SUPFAM" id="SSF52402">
    <property type="entry name" value="Adenine nucleotide alpha hydrolases-like"/>
    <property type="match status" value="1"/>
</dbReference>
<feature type="region of interest" description="Disordered" evidence="8">
    <location>
        <begin position="1"/>
        <end position="45"/>
    </location>
</feature>
<evidence type="ECO:0000256" key="5">
    <source>
        <dbReference type="ARBA" id="ARBA00023027"/>
    </source>
</evidence>
<dbReference type="CDD" id="cd00553">
    <property type="entry name" value="NAD_synthase"/>
    <property type="match status" value="1"/>
</dbReference>
<dbReference type="OrthoDB" id="9799210at2"/>
<dbReference type="NCBIfam" id="TIGR00552">
    <property type="entry name" value="nadE"/>
    <property type="match status" value="1"/>
</dbReference>
<dbReference type="PANTHER" id="PTHR23090">
    <property type="entry name" value="NH 3 /GLUTAMINE-DEPENDENT NAD + SYNTHETASE"/>
    <property type="match status" value="1"/>
</dbReference>
<comment type="catalytic activity">
    <reaction evidence="7">
        <text>deamido-NAD(+) + NH4(+) + ATP = AMP + diphosphate + NAD(+) + H(+)</text>
        <dbReference type="Rhea" id="RHEA:21188"/>
        <dbReference type="ChEBI" id="CHEBI:15378"/>
        <dbReference type="ChEBI" id="CHEBI:28938"/>
        <dbReference type="ChEBI" id="CHEBI:30616"/>
        <dbReference type="ChEBI" id="CHEBI:33019"/>
        <dbReference type="ChEBI" id="CHEBI:57540"/>
        <dbReference type="ChEBI" id="CHEBI:58437"/>
        <dbReference type="ChEBI" id="CHEBI:456215"/>
        <dbReference type="EC" id="6.3.1.5"/>
    </reaction>
</comment>
<dbReference type="InterPro" id="IPR003694">
    <property type="entry name" value="NAD_synthase"/>
</dbReference>
<gene>
    <name evidence="10" type="ORF">HMPREF2086_00679</name>
</gene>
<keyword evidence="2 6" id="KW-0436">Ligase</keyword>
<dbReference type="eggNOG" id="COG0171">
    <property type="taxonomic scope" value="Bacteria"/>
</dbReference>
<dbReference type="AlphaFoldDB" id="V8C949"/>
<proteinExistence type="inferred from homology"/>
<dbReference type="GO" id="GO:0008795">
    <property type="term" value="F:NAD+ synthase activity"/>
    <property type="evidence" value="ECO:0007669"/>
    <property type="project" value="UniProtKB-EC"/>
</dbReference>
<evidence type="ECO:0000256" key="2">
    <source>
        <dbReference type="ARBA" id="ARBA00022598"/>
    </source>
</evidence>
<dbReference type="InterPro" id="IPR022310">
    <property type="entry name" value="NAD/GMP_synthase"/>
</dbReference>
<dbReference type="PATRIC" id="fig|1357400.3.peg.942"/>
<keyword evidence="5 6" id="KW-0520">NAD</keyword>
<dbReference type="GO" id="GO:0003952">
    <property type="term" value="F:NAD+ synthase (glutamine-hydrolyzing) activity"/>
    <property type="evidence" value="ECO:0007669"/>
    <property type="project" value="InterPro"/>
</dbReference>
<dbReference type="Proteomes" id="UP000018731">
    <property type="component" value="Unassembled WGS sequence"/>
</dbReference>
<keyword evidence="4 6" id="KW-0067">ATP-binding</keyword>
<dbReference type="EMBL" id="AZJI01000004">
    <property type="protein sequence ID" value="ETD23933.1"/>
    <property type="molecule type" value="Genomic_DNA"/>
</dbReference>
<comment type="pathway">
    <text evidence="1">Cofactor biosynthesis; NAD(+) biosynthesis.</text>
</comment>
<dbReference type="InterPro" id="IPR014729">
    <property type="entry name" value="Rossmann-like_a/b/a_fold"/>
</dbReference>
<dbReference type="HOGENOM" id="CLU_059327_1_2_7"/>
<keyword evidence="3 6" id="KW-0547">Nucleotide-binding</keyword>
<dbReference type="Pfam" id="PF02540">
    <property type="entry name" value="NAD_synthase"/>
    <property type="match status" value="1"/>
</dbReference>
<dbReference type="STRING" id="1357400.HMPREF2086_00679"/>
<evidence type="ECO:0000313" key="10">
    <source>
        <dbReference type="EMBL" id="ETD23933.1"/>
    </source>
</evidence>
<dbReference type="PANTHER" id="PTHR23090:SF9">
    <property type="entry name" value="GLUTAMINE-DEPENDENT NAD(+) SYNTHETASE"/>
    <property type="match status" value="1"/>
</dbReference>
<comment type="caution">
    <text evidence="10">The sequence shown here is derived from an EMBL/GenBank/DDBJ whole genome shotgun (WGS) entry which is preliminary data.</text>
</comment>
<comment type="similarity">
    <text evidence="6">Belongs to the NAD synthetase family.</text>
</comment>
<evidence type="ECO:0000256" key="6">
    <source>
        <dbReference type="RuleBase" id="RU003811"/>
    </source>
</evidence>
<dbReference type="UniPathway" id="UPA00253">
    <property type="reaction ID" value="UER00333"/>
</dbReference>
<evidence type="ECO:0000256" key="1">
    <source>
        <dbReference type="ARBA" id="ARBA00004790"/>
    </source>
</evidence>
<dbReference type="GO" id="GO:0005524">
    <property type="term" value="F:ATP binding"/>
    <property type="evidence" value="ECO:0007669"/>
    <property type="project" value="UniProtKB-KW"/>
</dbReference>
<name>V8C949_9HELI</name>
<evidence type="ECO:0000256" key="4">
    <source>
        <dbReference type="ARBA" id="ARBA00022840"/>
    </source>
</evidence>